<dbReference type="Gene3D" id="1.10.8.900">
    <property type="match status" value="1"/>
</dbReference>
<proteinExistence type="predicted"/>
<dbReference type="AlphaFoldDB" id="A0A1D7UCK0"/>
<name>A0A1D7UCK0_9HYPH</name>
<keyword evidence="3" id="KW-1185">Reference proteome</keyword>
<accession>A0A1D7UCK0</accession>
<sequence length="266" mass="29834">MSQTLAQTSNYDPVALHYDSTRNMPHQLLQSLYQRAVAAGMLLPGTKVLDAGCGTAQLSLPLIEEGYQVLGIDVSQKMLDIAREKTKQHPNAVFKLLDVRQTGLPSGEYFTVVVSKLFQHVGSWEKAVQELVRVTQHSGYVLHINEKDAFKNAVRKQFSALCNERGYKRRYVGIDNRAELAGSFESCGAISVPFDASGLAWEKTISYGEALTHLRLRLHSEFWIVPDNIYDDLLSQTEAWVDNHAAGKTTIEQMRPYLTVESFRVS</sequence>
<dbReference type="RefSeq" id="WP_069694283.1">
    <property type="nucleotide sequence ID" value="NZ_CP017148.1"/>
</dbReference>
<keyword evidence="2" id="KW-0614">Plasmid</keyword>
<dbReference type="KEGG" id="bvv:BHK69_30870"/>
<dbReference type="CDD" id="cd02440">
    <property type="entry name" value="AdoMet_MTases"/>
    <property type="match status" value="1"/>
</dbReference>
<gene>
    <name evidence="2" type="ORF">BHK69_30870</name>
</gene>
<geneLocation type="plasmid" evidence="2 3">
    <name>unnamed1</name>
</geneLocation>
<dbReference type="Gene3D" id="3.40.50.150">
    <property type="entry name" value="Vaccinia Virus protein VP39"/>
    <property type="match status" value="1"/>
</dbReference>
<dbReference type="Pfam" id="PF13649">
    <property type="entry name" value="Methyltransf_25"/>
    <property type="match status" value="1"/>
</dbReference>
<dbReference type="InterPro" id="IPR029063">
    <property type="entry name" value="SAM-dependent_MTases_sf"/>
</dbReference>
<dbReference type="SUPFAM" id="SSF53335">
    <property type="entry name" value="S-adenosyl-L-methionine-dependent methyltransferases"/>
    <property type="match status" value="1"/>
</dbReference>
<evidence type="ECO:0000313" key="2">
    <source>
        <dbReference type="EMBL" id="AOO85100.1"/>
    </source>
</evidence>
<dbReference type="Proteomes" id="UP000094969">
    <property type="component" value="Plasmid unnamed1"/>
</dbReference>
<protein>
    <recommendedName>
        <fullName evidence="1">Methyltransferase domain-containing protein</fullName>
    </recommendedName>
</protein>
<reference evidence="2 3" key="1">
    <citation type="journal article" date="2015" name="Antonie Van Leeuwenhoek">
        <title>Bosea vaviloviae sp. nov., a new species of slow-growing rhizobia isolated from nodules of the relict species Vavilovia formosa (Stev.) Fed.</title>
        <authorList>
            <person name="Safronova V.I."/>
            <person name="Kuznetsova I.G."/>
            <person name="Sazanova A.L."/>
            <person name="Kimeklis A.K."/>
            <person name="Belimov A.A."/>
            <person name="Andronov E.E."/>
            <person name="Pinaev A.G."/>
            <person name="Chizhevskaya E.P."/>
            <person name="Pukhaev A.R."/>
            <person name="Popov K.P."/>
            <person name="Willems A."/>
            <person name="Tikhonovich I.A."/>
        </authorList>
    </citation>
    <scope>NUCLEOTIDE SEQUENCE [LARGE SCALE GENOMIC DNA]</scope>
    <source>
        <strain evidence="2 3">Vaf18</strain>
        <plasmid evidence="2">unnamed1</plasmid>
    </source>
</reference>
<dbReference type="OrthoDB" id="9765084at2"/>
<feature type="domain" description="Methyltransferase" evidence="1">
    <location>
        <begin position="48"/>
        <end position="139"/>
    </location>
</feature>
<dbReference type="InterPro" id="IPR041698">
    <property type="entry name" value="Methyltransf_25"/>
</dbReference>
<organism evidence="2 3">
    <name type="scientific">Bosea vaviloviae</name>
    <dbReference type="NCBI Taxonomy" id="1526658"/>
    <lineage>
        <taxon>Bacteria</taxon>
        <taxon>Pseudomonadati</taxon>
        <taxon>Pseudomonadota</taxon>
        <taxon>Alphaproteobacteria</taxon>
        <taxon>Hyphomicrobiales</taxon>
        <taxon>Boseaceae</taxon>
        <taxon>Bosea</taxon>
    </lineage>
</organism>
<evidence type="ECO:0000259" key="1">
    <source>
        <dbReference type="Pfam" id="PF13649"/>
    </source>
</evidence>
<dbReference type="PANTHER" id="PTHR43591:SF110">
    <property type="entry name" value="RHODANESE DOMAIN-CONTAINING PROTEIN"/>
    <property type="match status" value="1"/>
</dbReference>
<dbReference type="EMBL" id="CP017148">
    <property type="protein sequence ID" value="AOO85100.1"/>
    <property type="molecule type" value="Genomic_DNA"/>
</dbReference>
<evidence type="ECO:0000313" key="3">
    <source>
        <dbReference type="Proteomes" id="UP000094969"/>
    </source>
</evidence>
<dbReference type="PANTHER" id="PTHR43591">
    <property type="entry name" value="METHYLTRANSFERASE"/>
    <property type="match status" value="1"/>
</dbReference>